<reference evidence="3 4" key="1">
    <citation type="submission" date="2020-08" db="EMBL/GenBank/DDBJ databases">
        <title>Genomic Encyclopedia of Type Strains, Phase IV (KMG-IV): sequencing the most valuable type-strain genomes for metagenomic binning, comparative biology and taxonomic classification.</title>
        <authorList>
            <person name="Goeker M."/>
        </authorList>
    </citation>
    <scope>NUCLEOTIDE SEQUENCE [LARGE SCALE GENOMIC DNA]</scope>
    <source>
        <strain evidence="3 4">DSM 17075</strain>
    </source>
</reference>
<dbReference type="GO" id="GO:0016853">
    <property type="term" value="F:isomerase activity"/>
    <property type="evidence" value="ECO:0007669"/>
    <property type="project" value="UniProtKB-KW"/>
</dbReference>
<dbReference type="PANTHER" id="PTHR42852">
    <property type="entry name" value="THIOL:DISULFIDE INTERCHANGE PROTEIN DSBE"/>
    <property type="match status" value="1"/>
</dbReference>
<dbReference type="SUPFAM" id="SSF52833">
    <property type="entry name" value="Thioredoxin-like"/>
    <property type="match status" value="1"/>
</dbReference>
<organism evidence="3 4">
    <name type="scientific">Anoxybacteroides voinovskiense</name>
    <dbReference type="NCBI Taxonomy" id="230470"/>
    <lineage>
        <taxon>Bacteria</taxon>
        <taxon>Bacillati</taxon>
        <taxon>Bacillota</taxon>
        <taxon>Bacilli</taxon>
        <taxon>Bacillales</taxon>
        <taxon>Anoxybacillaceae</taxon>
        <taxon>Anoxybacteroides</taxon>
    </lineage>
</organism>
<dbReference type="Gene3D" id="3.40.30.10">
    <property type="entry name" value="Glutaredoxin"/>
    <property type="match status" value="1"/>
</dbReference>
<comment type="caution">
    <text evidence="3">The sequence shown here is derived from an EMBL/GenBank/DDBJ whole genome shotgun (WGS) entry which is preliminary data.</text>
</comment>
<dbReference type="GO" id="GO:0016491">
    <property type="term" value="F:oxidoreductase activity"/>
    <property type="evidence" value="ECO:0007669"/>
    <property type="project" value="InterPro"/>
</dbReference>
<evidence type="ECO:0000256" key="1">
    <source>
        <dbReference type="ARBA" id="ARBA00023157"/>
    </source>
</evidence>
<dbReference type="EMBL" id="JACIDE010000021">
    <property type="protein sequence ID" value="MBB4074893.1"/>
    <property type="molecule type" value="Genomic_DNA"/>
</dbReference>
<dbReference type="RefSeq" id="WP_183185457.1">
    <property type="nucleotide sequence ID" value="NZ_BMNP01000021.1"/>
</dbReference>
<sequence>MKLRELMPDLNGATAYLNGKVTKEQLQDKPTLIHFWAVSCHLCKKAMPQVNELRDRFQNELHVVSIHMPRLASDLHIELVKQTAEEHDITQPILVDNDRKITEAFENQYVPSYYLFDAEGKLRHFQAGGTSMTMLENRLMRLLEENKRSE</sequence>
<proteinExistence type="predicted"/>
<dbReference type="InterPro" id="IPR036249">
    <property type="entry name" value="Thioredoxin-like_sf"/>
</dbReference>
<dbReference type="AlphaFoldDB" id="A0A840DT98"/>
<dbReference type="InterPro" id="IPR013766">
    <property type="entry name" value="Thioredoxin_domain"/>
</dbReference>
<dbReference type="InterPro" id="IPR000866">
    <property type="entry name" value="AhpC/TSA"/>
</dbReference>
<keyword evidence="3" id="KW-0413">Isomerase</keyword>
<dbReference type="InterPro" id="IPR050553">
    <property type="entry name" value="Thioredoxin_ResA/DsbE_sf"/>
</dbReference>
<dbReference type="GO" id="GO:0016209">
    <property type="term" value="F:antioxidant activity"/>
    <property type="evidence" value="ECO:0007669"/>
    <property type="project" value="InterPro"/>
</dbReference>
<evidence type="ECO:0000313" key="4">
    <source>
        <dbReference type="Proteomes" id="UP000559598"/>
    </source>
</evidence>
<dbReference type="PANTHER" id="PTHR42852:SF12">
    <property type="entry name" value="THIOL-DISULFIDE OXIDOREDUCTASE YKUV"/>
    <property type="match status" value="1"/>
</dbReference>
<name>A0A840DT98_9BACL</name>
<dbReference type="CDD" id="cd02966">
    <property type="entry name" value="TlpA_like_family"/>
    <property type="match status" value="1"/>
</dbReference>
<gene>
    <name evidence="3" type="ORF">GGR02_002687</name>
</gene>
<keyword evidence="4" id="KW-1185">Reference proteome</keyword>
<dbReference type="PROSITE" id="PS51352">
    <property type="entry name" value="THIOREDOXIN_2"/>
    <property type="match status" value="1"/>
</dbReference>
<dbReference type="Proteomes" id="UP000559598">
    <property type="component" value="Unassembled WGS sequence"/>
</dbReference>
<accession>A0A840DT98</accession>
<evidence type="ECO:0000259" key="2">
    <source>
        <dbReference type="PROSITE" id="PS51352"/>
    </source>
</evidence>
<protein>
    <submittedName>
        <fullName evidence="3">Thiol-disulfide isomerase/thioredoxin</fullName>
    </submittedName>
</protein>
<feature type="domain" description="Thioredoxin" evidence="2">
    <location>
        <begin position="1"/>
        <end position="144"/>
    </location>
</feature>
<evidence type="ECO:0000313" key="3">
    <source>
        <dbReference type="EMBL" id="MBB4074893.1"/>
    </source>
</evidence>
<dbReference type="Pfam" id="PF00578">
    <property type="entry name" value="AhpC-TSA"/>
    <property type="match status" value="1"/>
</dbReference>
<keyword evidence="1" id="KW-1015">Disulfide bond</keyword>